<dbReference type="AlphaFoldDB" id="X0GJ19"/>
<protein>
    <submittedName>
        <fullName evidence="1">Uncharacterized protein</fullName>
    </submittedName>
</protein>
<proteinExistence type="predicted"/>
<dbReference type="EMBL" id="KK034943">
    <property type="protein sequence ID" value="EXL63652.1"/>
    <property type="molecule type" value="Genomic_DNA"/>
</dbReference>
<reference evidence="1" key="2">
    <citation type="submission" date="2014-03" db="EMBL/GenBank/DDBJ databases">
        <title>The Genome Annotation of Fusarium oxysporum PHW808.</title>
        <authorList>
            <consortium name="The Broad Institute Genomics Platform"/>
            <person name="Ma L.-J."/>
            <person name="Corby-Kistler H."/>
            <person name="Broz K."/>
            <person name="Gale L.R."/>
            <person name="Jonkers W."/>
            <person name="O'Donnell K."/>
            <person name="Ploetz R."/>
            <person name="Steinberg C."/>
            <person name="Schwartz D.C."/>
            <person name="VanEtten H."/>
            <person name="Zhou S."/>
            <person name="Young S.K."/>
            <person name="Zeng Q."/>
            <person name="Gargeya S."/>
            <person name="Fitzgerald M."/>
            <person name="Abouelleil A."/>
            <person name="Alvarado L."/>
            <person name="Chapman S.B."/>
            <person name="Gainer-Dewar J."/>
            <person name="Goldberg J."/>
            <person name="Griggs A."/>
            <person name="Gujja S."/>
            <person name="Hansen M."/>
            <person name="Howarth C."/>
            <person name="Imamovic A."/>
            <person name="Ireland A."/>
            <person name="Larimer J."/>
            <person name="McCowan C."/>
            <person name="Murphy C."/>
            <person name="Pearson M."/>
            <person name="Poon T.W."/>
            <person name="Priest M."/>
            <person name="Roberts A."/>
            <person name="Saif S."/>
            <person name="Shea T."/>
            <person name="Sykes S."/>
            <person name="Wortman J."/>
            <person name="Nusbaum C."/>
            <person name="Birren B."/>
        </authorList>
    </citation>
    <scope>NUCLEOTIDE SEQUENCE</scope>
    <source>
        <strain evidence="1">54008</strain>
    </source>
</reference>
<evidence type="ECO:0000313" key="1">
    <source>
        <dbReference type="EMBL" id="EXL63652.1"/>
    </source>
</evidence>
<dbReference type="Proteomes" id="UP000030676">
    <property type="component" value="Unassembled WGS sequence"/>
</dbReference>
<dbReference type="HOGENOM" id="CLU_2831304_0_0_1"/>
<sequence>MKNGSEGGRLIMGRGGLVTRMKKTTITAKITKGWVLTSAMTAKRQVADLSRLTRKSTTDIYMIKKI</sequence>
<reference evidence="1" key="1">
    <citation type="submission" date="2011-11" db="EMBL/GenBank/DDBJ databases">
        <title>The Genome Sequence of Fusarium oxysporum PHW808.</title>
        <authorList>
            <consortium name="The Broad Institute Genome Sequencing Platform"/>
            <person name="Ma L.-J."/>
            <person name="Gale L.R."/>
            <person name="Schwartz D.C."/>
            <person name="Zhou S."/>
            <person name="Corby-Kistler H."/>
            <person name="Young S.K."/>
            <person name="Zeng Q."/>
            <person name="Gargeya S."/>
            <person name="Fitzgerald M."/>
            <person name="Haas B."/>
            <person name="Abouelleil A."/>
            <person name="Alvarado L."/>
            <person name="Arachchi H.M."/>
            <person name="Berlin A."/>
            <person name="Brown A."/>
            <person name="Chapman S.B."/>
            <person name="Chen Z."/>
            <person name="Dunbar C."/>
            <person name="Freedman E."/>
            <person name="Gearin G."/>
            <person name="Goldberg J."/>
            <person name="Griggs A."/>
            <person name="Gujja S."/>
            <person name="Heiman D."/>
            <person name="Howarth C."/>
            <person name="Larson L."/>
            <person name="Lui A."/>
            <person name="MacDonald P.J.P."/>
            <person name="Montmayeur A."/>
            <person name="Murphy C."/>
            <person name="Neiman D."/>
            <person name="Pearson M."/>
            <person name="Priest M."/>
            <person name="Roberts A."/>
            <person name="Saif S."/>
            <person name="Shea T."/>
            <person name="Shenoy N."/>
            <person name="Sisk P."/>
            <person name="Stolte C."/>
            <person name="Sykes S."/>
            <person name="Wortman J."/>
            <person name="Nusbaum C."/>
            <person name="Birren B."/>
        </authorList>
    </citation>
    <scope>NUCLEOTIDE SEQUENCE [LARGE SCALE GENOMIC DNA]</scope>
    <source>
        <strain evidence="1">54008</strain>
    </source>
</reference>
<organism evidence="1">
    <name type="scientific">Fusarium oxysporum f. sp. conglutinans race 2 54008</name>
    <dbReference type="NCBI Taxonomy" id="1089457"/>
    <lineage>
        <taxon>Eukaryota</taxon>
        <taxon>Fungi</taxon>
        <taxon>Dikarya</taxon>
        <taxon>Ascomycota</taxon>
        <taxon>Pezizomycotina</taxon>
        <taxon>Sordariomycetes</taxon>
        <taxon>Hypocreomycetidae</taxon>
        <taxon>Hypocreales</taxon>
        <taxon>Nectriaceae</taxon>
        <taxon>Fusarium</taxon>
        <taxon>Fusarium oxysporum species complex</taxon>
    </lineage>
</organism>
<name>X0GJ19_FUSOX</name>
<accession>X0GJ19</accession>
<gene>
    <name evidence="1" type="ORF">FOPG_20076</name>
</gene>